<dbReference type="CDD" id="cd15482">
    <property type="entry name" value="Sialidase_non-viral"/>
    <property type="match status" value="2"/>
</dbReference>
<dbReference type="InterPro" id="IPR035986">
    <property type="entry name" value="PKD_dom_sf"/>
</dbReference>
<dbReference type="InterPro" id="IPR026444">
    <property type="entry name" value="Secre_tail"/>
</dbReference>
<dbReference type="GO" id="GO:0010411">
    <property type="term" value="P:xyloglucan metabolic process"/>
    <property type="evidence" value="ECO:0007669"/>
    <property type="project" value="TreeGrafter"/>
</dbReference>
<dbReference type="SUPFAM" id="SSF110296">
    <property type="entry name" value="Oligoxyloglucan reducing end-specific cellobiohydrolase"/>
    <property type="match status" value="2"/>
</dbReference>
<feature type="signal peptide" evidence="2">
    <location>
        <begin position="1"/>
        <end position="23"/>
    </location>
</feature>
<dbReference type="PANTHER" id="PTHR43739:SF5">
    <property type="entry name" value="EXO-ALPHA-SIALIDASE"/>
    <property type="match status" value="1"/>
</dbReference>
<dbReference type="InterPro" id="IPR015943">
    <property type="entry name" value="WD40/YVTN_repeat-like_dom_sf"/>
</dbReference>
<evidence type="ECO:0000313" key="5">
    <source>
        <dbReference type="Proteomes" id="UP000007519"/>
    </source>
</evidence>
<dbReference type="KEGG" id="sgn:SGRA_2537"/>
<dbReference type="eggNOG" id="COG4447">
    <property type="taxonomic scope" value="Bacteria"/>
</dbReference>
<dbReference type="InterPro" id="IPR013783">
    <property type="entry name" value="Ig-like_fold"/>
</dbReference>
<dbReference type="GO" id="GO:0016787">
    <property type="term" value="F:hydrolase activity"/>
    <property type="evidence" value="ECO:0007669"/>
    <property type="project" value="UniProtKB-KW"/>
</dbReference>
<dbReference type="CDD" id="cd00146">
    <property type="entry name" value="PKD"/>
    <property type="match status" value="2"/>
</dbReference>
<feature type="chain" id="PRO_5003604105" evidence="2">
    <location>
        <begin position="24"/>
        <end position="1201"/>
    </location>
</feature>
<dbReference type="eggNOG" id="COG3291">
    <property type="taxonomic scope" value="Bacteria"/>
</dbReference>
<dbReference type="Pfam" id="PF18911">
    <property type="entry name" value="PKD_4"/>
    <property type="match status" value="2"/>
</dbReference>
<feature type="domain" description="PKD" evidence="3">
    <location>
        <begin position="760"/>
        <end position="828"/>
    </location>
</feature>
<dbReference type="HOGENOM" id="CLU_004847_1_1_10"/>
<dbReference type="NCBIfam" id="TIGR04183">
    <property type="entry name" value="Por_Secre_tail"/>
    <property type="match status" value="1"/>
</dbReference>
<keyword evidence="5" id="KW-1185">Reference proteome</keyword>
<dbReference type="InterPro" id="IPR022409">
    <property type="entry name" value="PKD/Chitinase_dom"/>
</dbReference>
<dbReference type="STRING" id="984262.SGRA_2537"/>
<keyword evidence="1" id="KW-0677">Repeat</keyword>
<dbReference type="Gene3D" id="2.130.10.10">
    <property type="entry name" value="YVTN repeat-like/Quinoprotein amine dehydrogenase"/>
    <property type="match status" value="4"/>
</dbReference>
<dbReference type="InterPro" id="IPR031778">
    <property type="entry name" value="Sortilin_N"/>
</dbReference>
<protein>
    <submittedName>
        <fullName evidence="4">Glycosyl hydrolase</fullName>
    </submittedName>
</protein>
<evidence type="ECO:0000313" key="4">
    <source>
        <dbReference type="EMBL" id="AFC25265.1"/>
    </source>
</evidence>
<dbReference type="PANTHER" id="PTHR43739">
    <property type="entry name" value="XYLOGLUCANASE (EUROFUNG)"/>
    <property type="match status" value="1"/>
</dbReference>
<dbReference type="EMBL" id="CP002831">
    <property type="protein sequence ID" value="AFC25265.1"/>
    <property type="molecule type" value="Genomic_DNA"/>
</dbReference>
<proteinExistence type="predicted"/>
<dbReference type="Proteomes" id="UP000007519">
    <property type="component" value="Chromosome"/>
</dbReference>
<evidence type="ECO:0000259" key="3">
    <source>
        <dbReference type="PROSITE" id="PS50093"/>
    </source>
</evidence>
<dbReference type="OrthoDB" id="9757947at2"/>
<keyword evidence="4" id="KW-0378">Hydrolase</keyword>
<dbReference type="PROSITE" id="PS50093">
    <property type="entry name" value="PKD"/>
    <property type="match status" value="2"/>
</dbReference>
<organism evidence="4 5">
    <name type="scientific">Saprospira grandis (strain Lewin)</name>
    <dbReference type="NCBI Taxonomy" id="984262"/>
    <lineage>
        <taxon>Bacteria</taxon>
        <taxon>Pseudomonadati</taxon>
        <taxon>Bacteroidota</taxon>
        <taxon>Saprospiria</taxon>
        <taxon>Saprospirales</taxon>
        <taxon>Saprospiraceae</taxon>
        <taxon>Saprospira</taxon>
    </lineage>
</organism>
<evidence type="ECO:0000256" key="2">
    <source>
        <dbReference type="SAM" id="SignalP"/>
    </source>
</evidence>
<reference evidence="4 5" key="1">
    <citation type="journal article" date="2012" name="Stand. Genomic Sci.">
        <title>Complete genome sequencing and analysis of Saprospira grandis str. Lewin, a predatory marine bacterium.</title>
        <authorList>
            <person name="Saw J.H."/>
            <person name="Yuryev A."/>
            <person name="Kanbe M."/>
            <person name="Hou S."/>
            <person name="Young A.G."/>
            <person name="Aizawa S."/>
            <person name="Alam M."/>
        </authorList>
    </citation>
    <scope>NUCLEOTIDE SEQUENCE [LARGE SCALE GENOMIC DNA]</scope>
    <source>
        <strain evidence="4 5">Lewin</strain>
    </source>
</reference>
<accession>H6L6L9</accession>
<keyword evidence="2" id="KW-0732">Signal</keyword>
<dbReference type="InterPro" id="IPR000601">
    <property type="entry name" value="PKD_dom"/>
</dbReference>
<gene>
    <name evidence="4" type="ordered locus">SGRA_2537</name>
</gene>
<dbReference type="Pfam" id="PF15902">
    <property type="entry name" value="Sortilin-Vps10"/>
    <property type="match status" value="2"/>
</dbReference>
<dbReference type="AlphaFoldDB" id="H6L6L9"/>
<evidence type="ECO:0000256" key="1">
    <source>
        <dbReference type="ARBA" id="ARBA00022737"/>
    </source>
</evidence>
<sequence length="1201" mass="130293">MNQAVKTTLLLLCLTSWGSSLFAQTWVELLEDPEVNFNQVQQAFESQWGNRPYERGKGWKQYKRWEFFMEDRSFPHGKRPRPNKAWEEHLAFKNKYRQGQNWGSRSANWQPLGPNNWSNQTGWNPGNGRINCTATDPNNSNVLYAGAPSGGLWKSTNGGQSWSCLTDHLPVLGVSAILIDPNNSNHLYIGTGDGDGSDTYSIGVLESVDGGANWSTTGLSFTGRNRLIRRMIMHPTNNQIIFAATNNGIYRTTDGGTNWSRTQTGSMRDVEFKPGDPNTVYACTDEFYKSTDGGQTFTKITVGLPAAADVNRASIAVSPANPNYLYILFGASSDAGYYGIYRSTNSGQSFSLQSNSPNIFTYETDGSGTGGQSWYDMALAVSPTDANEVYAGGINVWKSNDGGANWRCQTHWVHPNNLGYVHADIHTLDFFGSVLHCGSDGGFSTSADTGATWTFRSAGMEITQFYRIGVSAQSAYRMIGGAQDNGTNYLENGTWLHALGGDGMEAAIDPSNSQIMYGCIQNGALRRSTNGGQNWSNIKPANANGGAWITPYQINALAPNELFAGYEEVWKTTDRGDNWTQISNFGTGSNLRYLHIAPSNANYIYTGTYSRLYRTSDGGQNWSTITPNLPNNSAIKYVAIHPNNPDQIWLALSGYNAGEKVVSTSDGGQTWSNVSGNLPNLPINCIVYQNNSHNGIYVGTDVGVYYTDSTLSSWQSYMTGLPNVPVYELEIHDGIDKIRAATYGRGVWESDLFGSVPIPPTASFMYNSQLLCASDSLQFTDLSSNASPGWQWSFPGGSPASSTLANPKVHYPASGSYTASLIVQNQHGADTIQQQLQLNYALNELNLVLDFDNYASETSWEVLDQNGQVLASGGGYANGANSQIENVCLGDGCFTLNVYDSYGDGICCNYGSGSYQLLDAQGNILVNSTGQFTSQESNAFCLNQSAPLVAGTPQATVAGCGQTNASLTASASGGDGNYSYSLDGNSFQANAVFNNLAAGNYTVYVQDGQGQQSSTTIQITEQQAPRAQISSSSTQLYLDQGATINLQSVLSTNAANYQWNLGDGTTSGLASLSHSYSQAGQFWVVLSALRDNCSDQDSLLVTVDLTNAVSQSAKPELALALFPHPVQTSLQFTLELPQPQDKMEIFIHNALGQLMYWEEVEQPQAELQRQIHLGNQANGAYILSIKTDDFSYSKPFIKAAP</sequence>
<dbReference type="SUPFAM" id="SSF49299">
    <property type="entry name" value="PKD domain"/>
    <property type="match status" value="2"/>
</dbReference>
<dbReference type="SMART" id="SM00089">
    <property type="entry name" value="PKD"/>
    <property type="match status" value="3"/>
</dbReference>
<name>H6L6L9_SAPGL</name>
<feature type="domain" description="PKD" evidence="3">
    <location>
        <begin position="1043"/>
        <end position="1088"/>
    </location>
</feature>
<dbReference type="RefSeq" id="WP_015692877.1">
    <property type="nucleotide sequence ID" value="NC_016940.1"/>
</dbReference>
<dbReference type="Gene3D" id="2.60.40.10">
    <property type="entry name" value="Immunoglobulins"/>
    <property type="match status" value="2"/>
</dbReference>
<dbReference type="InterPro" id="IPR052025">
    <property type="entry name" value="Xyloglucanase_GH74"/>
</dbReference>